<dbReference type="Proteomes" id="UP001064048">
    <property type="component" value="Chromosome 3"/>
</dbReference>
<keyword evidence="2" id="KW-1185">Reference proteome</keyword>
<evidence type="ECO:0000313" key="1">
    <source>
        <dbReference type="EMBL" id="KAI8428268.1"/>
    </source>
</evidence>
<reference evidence="1 2" key="1">
    <citation type="journal article" date="2022" name="Genome Biol. Evol.">
        <title>The Spruce Budworm Genome: Reconstructing the Evolutionary History of Antifreeze Proteins.</title>
        <authorList>
            <person name="Beliveau C."/>
            <person name="Gagne P."/>
            <person name="Picq S."/>
            <person name="Vernygora O."/>
            <person name="Keeling C.I."/>
            <person name="Pinkney K."/>
            <person name="Doucet D."/>
            <person name="Wen F."/>
            <person name="Johnston J.S."/>
            <person name="Maaroufi H."/>
            <person name="Boyle B."/>
            <person name="Laroche J."/>
            <person name="Dewar K."/>
            <person name="Juretic N."/>
            <person name="Blackburn G."/>
            <person name="Nisole A."/>
            <person name="Brunet B."/>
            <person name="Brandao M."/>
            <person name="Lumley L."/>
            <person name="Duan J."/>
            <person name="Quan G."/>
            <person name="Lucarotti C.J."/>
            <person name="Roe A.D."/>
            <person name="Sperling F.A.H."/>
            <person name="Levesque R.C."/>
            <person name="Cusson M."/>
        </authorList>
    </citation>
    <scope>NUCLEOTIDE SEQUENCE [LARGE SCALE GENOMIC DNA]</scope>
    <source>
        <strain evidence="1">Glfc:IPQL:Cfum</strain>
    </source>
</reference>
<gene>
    <name evidence="1" type="ORF">MSG28_002485</name>
</gene>
<sequence>MILKVLFFAILLTLHIAVAARWPILDILKPEPSIDRTDYTDISKETLAGKKSQKQVRDFARDILGKGK</sequence>
<organism evidence="1 2">
    <name type="scientific">Choristoneura fumiferana</name>
    <name type="common">Spruce budworm moth</name>
    <name type="synonym">Archips fumiferana</name>
    <dbReference type="NCBI Taxonomy" id="7141"/>
    <lineage>
        <taxon>Eukaryota</taxon>
        <taxon>Metazoa</taxon>
        <taxon>Ecdysozoa</taxon>
        <taxon>Arthropoda</taxon>
        <taxon>Hexapoda</taxon>
        <taxon>Insecta</taxon>
        <taxon>Pterygota</taxon>
        <taxon>Neoptera</taxon>
        <taxon>Endopterygota</taxon>
        <taxon>Lepidoptera</taxon>
        <taxon>Glossata</taxon>
        <taxon>Ditrysia</taxon>
        <taxon>Tortricoidea</taxon>
        <taxon>Tortricidae</taxon>
        <taxon>Tortricinae</taxon>
        <taxon>Choristoneura</taxon>
    </lineage>
</organism>
<dbReference type="EMBL" id="CM046103">
    <property type="protein sequence ID" value="KAI8428268.1"/>
    <property type="molecule type" value="Genomic_DNA"/>
</dbReference>
<accession>A0ACC0JVW7</accession>
<name>A0ACC0JVW7_CHOFU</name>
<proteinExistence type="predicted"/>
<evidence type="ECO:0000313" key="2">
    <source>
        <dbReference type="Proteomes" id="UP001064048"/>
    </source>
</evidence>
<comment type="caution">
    <text evidence="1">The sequence shown here is derived from an EMBL/GenBank/DDBJ whole genome shotgun (WGS) entry which is preliminary data.</text>
</comment>
<protein>
    <submittedName>
        <fullName evidence="1">Uncharacterized protein</fullName>
    </submittedName>
</protein>